<dbReference type="InterPro" id="IPR001991">
    <property type="entry name" value="Na-dicarboxylate_symporter"/>
</dbReference>
<feature type="transmembrane region" description="Helical" evidence="7">
    <location>
        <begin position="60"/>
        <end position="85"/>
    </location>
</feature>
<evidence type="ECO:0000256" key="6">
    <source>
        <dbReference type="ARBA" id="ARBA00023136"/>
    </source>
</evidence>
<evidence type="ECO:0000256" key="5">
    <source>
        <dbReference type="ARBA" id="ARBA00022989"/>
    </source>
</evidence>
<dbReference type="Pfam" id="PF00375">
    <property type="entry name" value="SDF"/>
    <property type="match status" value="1"/>
</dbReference>
<feature type="transmembrane region" description="Helical" evidence="7">
    <location>
        <begin position="319"/>
        <end position="339"/>
    </location>
</feature>
<feature type="transmembrane region" description="Helical" evidence="7">
    <location>
        <begin position="197"/>
        <end position="222"/>
    </location>
</feature>
<evidence type="ECO:0000313" key="9">
    <source>
        <dbReference type="EMBL" id="MCT8973801.1"/>
    </source>
</evidence>
<sequence>MLALLLGIGTGIFLGEIASPLRVVGDVYVGLLQMTVLPFIICSVIGNIGSLTIDQSKRLALISFAVLFVLWGVGFATLALLASALPVLPSGSFFSTSLIAPPREFDFVEIFVPSNPFRSLSENFVPAVVVFCILVGFALMQSPNKTEIVALFKTLNDTLGRVSNYVTRLSPIGVFAIAASAAGTITLEEFGRLQAYFVIYGAAVVLLVFVLLPLIVSAVTPFRYGDIIATQGNVLITALAIGSVFAVIPLLVESQKRLVDRLGSSGARPSRQELEHAADLVIPLAYPFPHLGKIVTLIFIPFAAWFYGRPMDAADYIPFATSGLFLSFGKVTVTIPFLLDLQEIPADIFRLFLMSSAVAGPLSDMLGAAHLLAFTSLTTCAMSGLLVFRRAGIAGTAVLCLAATVVTVGATHLTLSRLFDDFLSRENVIAQMNLMQERSPFTILPVSGPNTDALLAGESPMERIERRRRIRIGFDPDNLPFSYYNARGDLVGHDIDLAHRLARDLGLELEFVPINALTLVDQLREDHFDVAVSGIPVNVGVYEDATYSQPYLNVNLAFVSADHERGDFASMAALGAGDGLVLGIKTGSYFGYYIRQILPEARIVELWSESQFFEGPPERMDALVTTAEGGSAWTLIHPEFAVIDPRDDETSASIAILFARADTQIAADIGTWLQLKRNDGTLRRLYEYWILGRGAKPTMPRWSVVRDVLQWTD</sequence>
<evidence type="ECO:0000256" key="4">
    <source>
        <dbReference type="ARBA" id="ARBA00022729"/>
    </source>
</evidence>
<proteinExistence type="predicted"/>
<dbReference type="Gene3D" id="1.10.3860.10">
    <property type="entry name" value="Sodium:dicarboxylate symporter"/>
    <property type="match status" value="1"/>
</dbReference>
<keyword evidence="2" id="KW-0813">Transport</keyword>
<gene>
    <name evidence="9" type="ORF">MUB46_18195</name>
</gene>
<feature type="transmembrane region" description="Helical" evidence="7">
    <location>
        <begin position="28"/>
        <end position="48"/>
    </location>
</feature>
<evidence type="ECO:0000256" key="1">
    <source>
        <dbReference type="ARBA" id="ARBA00004141"/>
    </source>
</evidence>
<dbReference type="SUPFAM" id="SSF118215">
    <property type="entry name" value="Proton glutamate symport protein"/>
    <property type="match status" value="1"/>
</dbReference>
<dbReference type="PANTHER" id="PTHR35936:SF19">
    <property type="entry name" value="AMINO-ACID-BINDING PROTEIN YXEM-RELATED"/>
    <property type="match status" value="1"/>
</dbReference>
<feature type="transmembrane region" description="Helical" evidence="7">
    <location>
        <begin position="395"/>
        <end position="415"/>
    </location>
</feature>
<dbReference type="CDD" id="cd13530">
    <property type="entry name" value="PBP2_peptides_like"/>
    <property type="match status" value="1"/>
</dbReference>
<dbReference type="AlphaFoldDB" id="A0AAW5R534"/>
<keyword evidence="3 7" id="KW-0812">Transmembrane</keyword>
<reference evidence="9 10" key="1">
    <citation type="submission" date="2022-04" db="EMBL/GenBank/DDBJ databases">
        <authorList>
            <person name="Ye Y.-Q."/>
            <person name="Du Z.-J."/>
        </authorList>
    </citation>
    <scope>NUCLEOTIDE SEQUENCE [LARGE SCALE GENOMIC DNA]</scope>
    <source>
        <strain evidence="9 10">A6E488</strain>
    </source>
</reference>
<dbReference type="Pfam" id="PF00497">
    <property type="entry name" value="SBP_bac_3"/>
    <property type="match status" value="1"/>
</dbReference>
<dbReference type="SUPFAM" id="SSF53850">
    <property type="entry name" value="Periplasmic binding protein-like II"/>
    <property type="match status" value="1"/>
</dbReference>
<dbReference type="GO" id="GO:0015293">
    <property type="term" value="F:symporter activity"/>
    <property type="evidence" value="ECO:0007669"/>
    <property type="project" value="InterPro"/>
</dbReference>
<keyword evidence="6 7" id="KW-0472">Membrane</keyword>
<evidence type="ECO:0000259" key="8">
    <source>
        <dbReference type="SMART" id="SM00062"/>
    </source>
</evidence>
<dbReference type="InterPro" id="IPR036458">
    <property type="entry name" value="Na:dicarbo_symporter_sf"/>
</dbReference>
<keyword evidence="10" id="KW-1185">Reference proteome</keyword>
<dbReference type="RefSeq" id="WP_261617377.1">
    <property type="nucleotide sequence ID" value="NZ_JALIDZ010000008.1"/>
</dbReference>
<feature type="transmembrane region" description="Helical" evidence="7">
    <location>
        <begin position="290"/>
        <end position="307"/>
    </location>
</feature>
<comment type="subcellular location">
    <subcellularLocation>
        <location evidence="1">Membrane</location>
        <topology evidence="1">Multi-pass membrane protein</topology>
    </subcellularLocation>
</comment>
<feature type="transmembrane region" description="Helical" evidence="7">
    <location>
        <begin position="368"/>
        <end position="388"/>
    </location>
</feature>
<dbReference type="EMBL" id="JALIDZ010000008">
    <property type="protein sequence ID" value="MCT8973801.1"/>
    <property type="molecule type" value="Genomic_DNA"/>
</dbReference>
<feature type="transmembrane region" description="Helical" evidence="7">
    <location>
        <begin position="234"/>
        <end position="252"/>
    </location>
</feature>
<feature type="transmembrane region" description="Helical" evidence="7">
    <location>
        <begin position="124"/>
        <end position="144"/>
    </location>
</feature>
<dbReference type="PANTHER" id="PTHR35936">
    <property type="entry name" value="MEMBRANE-BOUND LYTIC MUREIN TRANSGLYCOSYLASE F"/>
    <property type="match status" value="1"/>
</dbReference>
<dbReference type="GO" id="GO:0016020">
    <property type="term" value="C:membrane"/>
    <property type="evidence" value="ECO:0007669"/>
    <property type="project" value="UniProtKB-SubCell"/>
</dbReference>
<evidence type="ECO:0000256" key="7">
    <source>
        <dbReference type="SAM" id="Phobius"/>
    </source>
</evidence>
<dbReference type="SMART" id="SM00062">
    <property type="entry name" value="PBPb"/>
    <property type="match status" value="1"/>
</dbReference>
<feature type="domain" description="Solute-binding protein family 3/N-terminal" evidence="8">
    <location>
        <begin position="469"/>
        <end position="693"/>
    </location>
</feature>
<keyword evidence="4" id="KW-0732">Signal</keyword>
<name>A0AAW5R534_9HYPH</name>
<comment type="caution">
    <text evidence="9">The sequence shown here is derived from an EMBL/GenBank/DDBJ whole genome shotgun (WGS) entry which is preliminary data.</text>
</comment>
<organism evidence="9 10">
    <name type="scientific">Microbaculum marinisediminis</name>
    <dbReference type="NCBI Taxonomy" id="2931392"/>
    <lineage>
        <taxon>Bacteria</taxon>
        <taxon>Pseudomonadati</taxon>
        <taxon>Pseudomonadota</taxon>
        <taxon>Alphaproteobacteria</taxon>
        <taxon>Hyphomicrobiales</taxon>
        <taxon>Tepidamorphaceae</taxon>
        <taxon>Microbaculum</taxon>
    </lineage>
</organism>
<evidence type="ECO:0000256" key="2">
    <source>
        <dbReference type="ARBA" id="ARBA00022448"/>
    </source>
</evidence>
<dbReference type="PRINTS" id="PR00173">
    <property type="entry name" value="EDTRNSPORT"/>
</dbReference>
<evidence type="ECO:0000313" key="10">
    <source>
        <dbReference type="Proteomes" id="UP001320898"/>
    </source>
</evidence>
<feature type="transmembrane region" description="Helical" evidence="7">
    <location>
        <begin position="165"/>
        <end position="185"/>
    </location>
</feature>
<accession>A0AAW5R534</accession>
<dbReference type="InterPro" id="IPR001638">
    <property type="entry name" value="Solute-binding_3/MltF_N"/>
</dbReference>
<dbReference type="Proteomes" id="UP001320898">
    <property type="component" value="Unassembled WGS sequence"/>
</dbReference>
<dbReference type="Gene3D" id="3.40.190.10">
    <property type="entry name" value="Periplasmic binding protein-like II"/>
    <property type="match status" value="2"/>
</dbReference>
<protein>
    <submittedName>
        <fullName evidence="9">Cation:dicarboxylase symporter family transporter</fullName>
    </submittedName>
</protein>
<evidence type="ECO:0000256" key="3">
    <source>
        <dbReference type="ARBA" id="ARBA00022692"/>
    </source>
</evidence>
<keyword evidence="5 7" id="KW-1133">Transmembrane helix</keyword>